<gene>
    <name evidence="3" type="ORF">NCTC9140_04948</name>
</gene>
<dbReference type="EMBL" id="UGKQ01000007">
    <property type="protein sequence ID" value="STS83189.1"/>
    <property type="molecule type" value="Genomic_DNA"/>
</dbReference>
<dbReference type="AlphaFoldDB" id="A0A377TUP2"/>
<sequence length="299" mass="33390">MLLSVKVMTVEPVPRVLTVPAPEALLLHHAYGTNGIILEVELALAPAHQWIERLDVFDDFADALNYANACVRSPGLVKRQVALLATPIADYFSHLNDRYRAGQHAVISLIAEESEGLCASLLPRHRGSNAIRQASEEARTRNGSLMEYCWNHTTLHALKVDNTLTYLQTAFDPLRYPQQILQMEQHFAGEVMSHIEFLRDIEGNLTASGLQLVRYTTPERLNAIMQIFRDNDVKINNPHVLQVEDGKQGVIRPDVVAVKQSLDPAGLLNPGKLRGWALRDQLELDGNPLTRATRESPTT</sequence>
<dbReference type="Proteomes" id="UP000254938">
    <property type="component" value="Unassembled WGS sequence"/>
</dbReference>
<evidence type="ECO:0000313" key="3">
    <source>
        <dbReference type="EMBL" id="STS83189.1"/>
    </source>
</evidence>
<dbReference type="GO" id="GO:0003824">
    <property type="term" value="F:catalytic activity"/>
    <property type="evidence" value="ECO:0007669"/>
    <property type="project" value="InterPro"/>
</dbReference>
<keyword evidence="2" id="KW-0274">FAD</keyword>
<dbReference type="InterPro" id="IPR016164">
    <property type="entry name" value="FAD-linked_Oxase-like_C"/>
</dbReference>
<protein>
    <submittedName>
        <fullName evidence="3">FAD/FMN-containing dehydrogenase</fullName>
    </submittedName>
</protein>
<dbReference type="SUPFAM" id="SSF55103">
    <property type="entry name" value="FAD-linked oxidases, C-terminal domain"/>
    <property type="match status" value="1"/>
</dbReference>
<name>A0A377TUP2_KLEPN</name>
<organism evidence="3 4">
    <name type="scientific">Klebsiella pneumoniae</name>
    <dbReference type="NCBI Taxonomy" id="573"/>
    <lineage>
        <taxon>Bacteria</taxon>
        <taxon>Pseudomonadati</taxon>
        <taxon>Pseudomonadota</taxon>
        <taxon>Gammaproteobacteria</taxon>
        <taxon>Enterobacterales</taxon>
        <taxon>Enterobacteriaceae</taxon>
        <taxon>Klebsiella/Raoultella group</taxon>
        <taxon>Klebsiella</taxon>
        <taxon>Klebsiella pneumoniae complex</taxon>
    </lineage>
</organism>
<evidence type="ECO:0000313" key="4">
    <source>
        <dbReference type="Proteomes" id="UP000254938"/>
    </source>
</evidence>
<dbReference type="GO" id="GO:0050660">
    <property type="term" value="F:flavin adenine dinucleotide binding"/>
    <property type="evidence" value="ECO:0007669"/>
    <property type="project" value="InterPro"/>
</dbReference>
<proteinExistence type="predicted"/>
<evidence type="ECO:0000256" key="1">
    <source>
        <dbReference type="ARBA" id="ARBA00022630"/>
    </source>
</evidence>
<keyword evidence="1" id="KW-0285">Flavoprotein</keyword>
<accession>A0A377TUP2</accession>
<reference evidence="3 4" key="1">
    <citation type="submission" date="2018-06" db="EMBL/GenBank/DDBJ databases">
        <authorList>
            <consortium name="Pathogen Informatics"/>
            <person name="Doyle S."/>
        </authorList>
    </citation>
    <scope>NUCLEOTIDE SEQUENCE [LARGE SCALE GENOMIC DNA]</scope>
    <source>
        <strain evidence="3 4">NCTC9140</strain>
    </source>
</reference>
<evidence type="ECO:0000256" key="2">
    <source>
        <dbReference type="ARBA" id="ARBA00022827"/>
    </source>
</evidence>